<dbReference type="EMBL" id="JAKKUT010000002">
    <property type="protein sequence ID" value="MDG2990078.1"/>
    <property type="molecule type" value="Genomic_DNA"/>
</dbReference>
<dbReference type="Gene3D" id="1.10.3680.10">
    <property type="entry name" value="TerB-like"/>
    <property type="match status" value="1"/>
</dbReference>
<gene>
    <name evidence="1" type="ORF">L3556_03890</name>
</gene>
<dbReference type="RefSeq" id="WP_277865996.1">
    <property type="nucleotide sequence ID" value="NZ_JAKKUT010000002.1"/>
</dbReference>
<reference evidence="1" key="2">
    <citation type="submission" date="2022-01" db="EMBL/GenBank/DDBJ databases">
        <authorList>
            <person name="Zivanovic Y."/>
            <person name="Moreira D."/>
            <person name="Lopez-Garcia P."/>
        </authorList>
    </citation>
    <scope>NUCLEOTIDE SEQUENCE</scope>
    <source>
        <strain evidence="1">G9</strain>
    </source>
</reference>
<dbReference type="InterPro" id="IPR029024">
    <property type="entry name" value="TerB-like"/>
</dbReference>
<dbReference type="Proteomes" id="UP001154265">
    <property type="component" value="Unassembled WGS sequence"/>
</dbReference>
<keyword evidence="2" id="KW-1185">Reference proteome</keyword>
<comment type="caution">
    <text evidence="1">The sequence shown here is derived from an EMBL/GenBank/DDBJ whole genome shotgun (WGS) entry which is preliminary data.</text>
</comment>
<dbReference type="SUPFAM" id="SSF158682">
    <property type="entry name" value="TerB-like"/>
    <property type="match status" value="1"/>
</dbReference>
<organism evidence="1 2">
    <name type="scientific">Candidatus Synechococcus calcipolaris G9</name>
    <dbReference type="NCBI Taxonomy" id="1497997"/>
    <lineage>
        <taxon>Bacteria</taxon>
        <taxon>Bacillati</taxon>
        <taxon>Cyanobacteriota</taxon>
        <taxon>Cyanophyceae</taxon>
        <taxon>Synechococcales</taxon>
        <taxon>Synechococcaceae</taxon>
        <taxon>Synechococcus</taxon>
    </lineage>
</organism>
<proteinExistence type="predicted"/>
<reference evidence="1" key="1">
    <citation type="journal article" date="2022" name="Genome Biol. Evol.">
        <title>A New Gene Family Diagnostic for Intracellular Biomineralization of Amorphous Ca Carbonates by Cyanobacteria.</title>
        <authorList>
            <person name="Benzerara K."/>
            <person name="Duprat E."/>
            <person name="Bitard-Feildel T."/>
            <person name="Caumes G."/>
            <person name="Cassier-Chauvat C."/>
            <person name="Chauvat F."/>
            <person name="Dezi M."/>
            <person name="Diop S.I."/>
            <person name="Gaschignard G."/>
            <person name="Gorgen S."/>
            <person name="Gugger M."/>
            <person name="Lopez-Garcia P."/>
            <person name="Millet M."/>
            <person name="Skouri-Panet F."/>
            <person name="Moreira D."/>
            <person name="Callebaut I."/>
        </authorList>
    </citation>
    <scope>NUCLEOTIDE SEQUENCE</scope>
    <source>
        <strain evidence="1">G9</strain>
    </source>
</reference>
<protein>
    <submittedName>
        <fullName evidence="1">TerB family tellurite resistance protein</fullName>
    </submittedName>
</protein>
<name>A0ABT6EYA8_9SYNE</name>
<dbReference type="CDD" id="cd07177">
    <property type="entry name" value="terB_like"/>
    <property type="match status" value="1"/>
</dbReference>
<evidence type="ECO:0000313" key="1">
    <source>
        <dbReference type="EMBL" id="MDG2990078.1"/>
    </source>
</evidence>
<evidence type="ECO:0000313" key="2">
    <source>
        <dbReference type="Proteomes" id="UP001154265"/>
    </source>
</evidence>
<sequence>MSPSPSLHQTLAIIICAAWADGHLDPQEIDYLNHLLHQYGLSQDPHLRSLLESPVSLQDTEQRIAYYLTQATESDRSKLLADIGTLLIVDNVVSPEEHQLLDDYYKMTALIPPLPEEPMAIAETVGRFVRQGLNTLIKAVHHP</sequence>
<accession>A0ABT6EYA8</accession>